<reference evidence="2" key="1">
    <citation type="journal article" date="2023" name="Mol. Phylogenet. Evol.">
        <title>Genome-scale phylogeny and comparative genomics of the fungal order Sordariales.</title>
        <authorList>
            <person name="Hensen N."/>
            <person name="Bonometti L."/>
            <person name="Westerberg I."/>
            <person name="Brannstrom I.O."/>
            <person name="Guillou S."/>
            <person name="Cros-Aarteil S."/>
            <person name="Calhoun S."/>
            <person name="Haridas S."/>
            <person name="Kuo A."/>
            <person name="Mondo S."/>
            <person name="Pangilinan J."/>
            <person name="Riley R."/>
            <person name="LaButti K."/>
            <person name="Andreopoulos B."/>
            <person name="Lipzen A."/>
            <person name="Chen C."/>
            <person name="Yan M."/>
            <person name="Daum C."/>
            <person name="Ng V."/>
            <person name="Clum A."/>
            <person name="Steindorff A."/>
            <person name="Ohm R.A."/>
            <person name="Martin F."/>
            <person name="Silar P."/>
            <person name="Natvig D.O."/>
            <person name="Lalanne C."/>
            <person name="Gautier V."/>
            <person name="Ament-Velasquez S.L."/>
            <person name="Kruys A."/>
            <person name="Hutchinson M.I."/>
            <person name="Powell A.J."/>
            <person name="Barry K."/>
            <person name="Miller A.N."/>
            <person name="Grigoriev I.V."/>
            <person name="Debuchy R."/>
            <person name="Gladieux P."/>
            <person name="Hiltunen Thoren M."/>
            <person name="Johannesson H."/>
        </authorList>
    </citation>
    <scope>NUCLEOTIDE SEQUENCE</scope>
    <source>
        <strain evidence="2">CBS 314.62</strain>
    </source>
</reference>
<comment type="caution">
    <text evidence="2">The sequence shown here is derived from an EMBL/GenBank/DDBJ whole genome shotgun (WGS) entry which is preliminary data.</text>
</comment>
<reference evidence="2" key="2">
    <citation type="submission" date="2023-06" db="EMBL/GenBank/DDBJ databases">
        <authorList>
            <consortium name="Lawrence Berkeley National Laboratory"/>
            <person name="Haridas S."/>
            <person name="Hensen N."/>
            <person name="Bonometti L."/>
            <person name="Westerberg I."/>
            <person name="Brannstrom I.O."/>
            <person name="Guillou S."/>
            <person name="Cros-Aarteil S."/>
            <person name="Calhoun S."/>
            <person name="Kuo A."/>
            <person name="Mondo S."/>
            <person name="Pangilinan J."/>
            <person name="Riley R."/>
            <person name="Labutti K."/>
            <person name="Andreopoulos B."/>
            <person name="Lipzen A."/>
            <person name="Chen C."/>
            <person name="Yanf M."/>
            <person name="Daum C."/>
            <person name="Ng V."/>
            <person name="Clum A."/>
            <person name="Steindorff A."/>
            <person name="Ohm R."/>
            <person name="Martin F."/>
            <person name="Silar P."/>
            <person name="Natvig D."/>
            <person name="Lalanne C."/>
            <person name="Gautier V."/>
            <person name="Ament-Velasquez S.L."/>
            <person name="Kruys A."/>
            <person name="Hutchinson M.I."/>
            <person name="Powell A.J."/>
            <person name="Barry K."/>
            <person name="Miller A.N."/>
            <person name="Grigoriev I.V."/>
            <person name="Debuchy R."/>
            <person name="Gladieux P."/>
            <person name="Thoren M.H."/>
            <person name="Johannesson H."/>
        </authorList>
    </citation>
    <scope>NUCLEOTIDE SEQUENCE</scope>
    <source>
        <strain evidence="2">CBS 314.62</strain>
    </source>
</reference>
<accession>A0AAE0XFF2</accession>
<gene>
    <name evidence="2" type="ORF">B0T22DRAFT_10238</name>
</gene>
<keyword evidence="1" id="KW-0472">Membrane</keyword>
<dbReference type="AlphaFoldDB" id="A0AAE0XFF2"/>
<dbReference type="Proteomes" id="UP001270362">
    <property type="component" value="Unassembled WGS sequence"/>
</dbReference>
<proteinExistence type="predicted"/>
<evidence type="ECO:0000313" key="2">
    <source>
        <dbReference type="EMBL" id="KAK3692316.1"/>
    </source>
</evidence>
<evidence type="ECO:0000313" key="3">
    <source>
        <dbReference type="Proteomes" id="UP001270362"/>
    </source>
</evidence>
<name>A0AAE0XFF2_9PEZI</name>
<organism evidence="2 3">
    <name type="scientific">Podospora appendiculata</name>
    <dbReference type="NCBI Taxonomy" id="314037"/>
    <lineage>
        <taxon>Eukaryota</taxon>
        <taxon>Fungi</taxon>
        <taxon>Dikarya</taxon>
        <taxon>Ascomycota</taxon>
        <taxon>Pezizomycotina</taxon>
        <taxon>Sordariomycetes</taxon>
        <taxon>Sordariomycetidae</taxon>
        <taxon>Sordariales</taxon>
        <taxon>Podosporaceae</taxon>
        <taxon>Podospora</taxon>
    </lineage>
</organism>
<sequence>MTMDLFIGFGNVKIPLVAACFALLALPAGANTSHHIISYRTSPPLPSLFPPRVSVDSRYTLSAHRFLVSSGISCDSLSLVIGARTDVPVLPFLFLFYFSLITRPGCGLGLVRSWSWTGCLTATSALRAERLDPASSYYVHPPSIHCCCYLFGPFVSHISPASIVGLLLTALLDVAVSFFVL</sequence>
<evidence type="ECO:0000256" key="1">
    <source>
        <dbReference type="SAM" id="Phobius"/>
    </source>
</evidence>
<keyword evidence="3" id="KW-1185">Reference proteome</keyword>
<protein>
    <submittedName>
        <fullName evidence="2">Uncharacterized protein</fullName>
    </submittedName>
</protein>
<dbReference type="EMBL" id="JAULSO010000001">
    <property type="protein sequence ID" value="KAK3692316.1"/>
    <property type="molecule type" value="Genomic_DNA"/>
</dbReference>
<keyword evidence="1" id="KW-1133">Transmembrane helix</keyword>
<feature type="transmembrane region" description="Helical" evidence="1">
    <location>
        <begin position="158"/>
        <end position="180"/>
    </location>
</feature>
<keyword evidence="1" id="KW-0812">Transmembrane</keyword>